<proteinExistence type="predicted"/>
<sequence length="65" mass="6973">MKETQMLSRRTLVLGSLSIPIAVTTVAMPRAHGATTNANQETQSGADLCAFLNRSWLAQEGTVRA</sequence>
<protein>
    <submittedName>
        <fullName evidence="1">Uncharacterized protein</fullName>
    </submittedName>
</protein>
<evidence type="ECO:0000313" key="1">
    <source>
        <dbReference type="EMBL" id="GAA4732500.1"/>
    </source>
</evidence>
<dbReference type="EMBL" id="BAABKN010000009">
    <property type="protein sequence ID" value="GAA4732500.1"/>
    <property type="molecule type" value="Genomic_DNA"/>
</dbReference>
<comment type="caution">
    <text evidence="1">The sequence shown here is derived from an EMBL/GenBank/DDBJ whole genome shotgun (WGS) entry which is preliminary data.</text>
</comment>
<name>A0ABP8YP59_9ACTN</name>
<accession>A0ABP8YP59</accession>
<gene>
    <name evidence="1" type="ORF">GCM10023350_14870</name>
</gene>
<keyword evidence="2" id="KW-1185">Reference proteome</keyword>
<reference evidence="2" key="1">
    <citation type="journal article" date="2019" name="Int. J. Syst. Evol. Microbiol.">
        <title>The Global Catalogue of Microorganisms (GCM) 10K type strain sequencing project: providing services to taxonomists for standard genome sequencing and annotation.</title>
        <authorList>
            <consortium name="The Broad Institute Genomics Platform"/>
            <consortium name="The Broad Institute Genome Sequencing Center for Infectious Disease"/>
            <person name="Wu L."/>
            <person name="Ma J."/>
        </authorList>
    </citation>
    <scope>NUCLEOTIDE SEQUENCE [LARGE SCALE GENOMIC DNA]</scope>
    <source>
        <strain evidence="2">JCM 18532</strain>
    </source>
</reference>
<dbReference type="Proteomes" id="UP001499882">
    <property type="component" value="Unassembled WGS sequence"/>
</dbReference>
<evidence type="ECO:0000313" key="2">
    <source>
        <dbReference type="Proteomes" id="UP001499882"/>
    </source>
</evidence>
<organism evidence="1 2">
    <name type="scientific">Nocardioides endophyticus</name>
    <dbReference type="NCBI Taxonomy" id="1353775"/>
    <lineage>
        <taxon>Bacteria</taxon>
        <taxon>Bacillati</taxon>
        <taxon>Actinomycetota</taxon>
        <taxon>Actinomycetes</taxon>
        <taxon>Propionibacteriales</taxon>
        <taxon>Nocardioidaceae</taxon>
        <taxon>Nocardioides</taxon>
    </lineage>
</organism>